<protein>
    <submittedName>
        <fullName evidence="1">HAD-superfamily hydrolase, subfamily IA, variant 1</fullName>
    </submittedName>
</protein>
<dbReference type="PRINTS" id="PR00413">
    <property type="entry name" value="HADHALOGNASE"/>
</dbReference>
<reference evidence="2" key="1">
    <citation type="journal article" date="2011" name="MBio">
        <title>Novel metabolic attributes of the genus Cyanothece, comprising a group of unicellular nitrogen-fixing Cyanobacteria.</title>
        <authorList>
            <person name="Bandyopadhyay A."/>
            <person name="Elvitigala T."/>
            <person name="Welsh E."/>
            <person name="Stockel J."/>
            <person name="Liberton M."/>
            <person name="Min H."/>
            <person name="Sherman L.A."/>
            <person name="Pakrasi H.B."/>
        </authorList>
    </citation>
    <scope>NUCLEOTIDE SEQUENCE [LARGE SCALE GENOMIC DNA]</scope>
    <source>
        <strain evidence="2">PCC 7424</strain>
    </source>
</reference>
<organism evidence="1 2">
    <name type="scientific">Gloeothece citriformis (strain PCC 7424)</name>
    <name type="common">Cyanothece sp. (strain PCC 7424)</name>
    <dbReference type="NCBI Taxonomy" id="65393"/>
    <lineage>
        <taxon>Bacteria</taxon>
        <taxon>Bacillati</taxon>
        <taxon>Cyanobacteriota</taxon>
        <taxon>Cyanophyceae</taxon>
        <taxon>Oscillatoriophycideae</taxon>
        <taxon>Chroococcales</taxon>
        <taxon>Aphanothecaceae</taxon>
        <taxon>Gloeothece</taxon>
        <taxon>Gloeothece citriformis</taxon>
    </lineage>
</organism>
<dbReference type="EMBL" id="CP001291">
    <property type="protein sequence ID" value="ACK72406.1"/>
    <property type="molecule type" value="Genomic_DNA"/>
</dbReference>
<dbReference type="HOGENOM" id="CLU_045011_19_3_3"/>
<dbReference type="SUPFAM" id="SSF56784">
    <property type="entry name" value="HAD-like"/>
    <property type="match status" value="1"/>
</dbReference>
<dbReference type="PANTHER" id="PTHR43434:SF13">
    <property type="entry name" value="PHOSPHOGLYCOLATE PHOSPHATASE"/>
    <property type="match status" value="1"/>
</dbReference>
<dbReference type="GO" id="GO:0005829">
    <property type="term" value="C:cytosol"/>
    <property type="evidence" value="ECO:0007669"/>
    <property type="project" value="TreeGrafter"/>
</dbReference>
<dbReference type="InterPro" id="IPR023198">
    <property type="entry name" value="PGP-like_dom2"/>
</dbReference>
<dbReference type="Gene3D" id="3.40.50.1000">
    <property type="entry name" value="HAD superfamily/HAD-like"/>
    <property type="match status" value="1"/>
</dbReference>
<dbReference type="PANTHER" id="PTHR43434">
    <property type="entry name" value="PHOSPHOGLYCOLATE PHOSPHATASE"/>
    <property type="match status" value="1"/>
</dbReference>
<dbReference type="Proteomes" id="UP000002384">
    <property type="component" value="Chromosome"/>
</dbReference>
<dbReference type="RefSeq" id="WP_015955991.1">
    <property type="nucleotide sequence ID" value="NC_011729.1"/>
</dbReference>
<sequence length="222" mass="25453">MAVKVIIFDFDGTIADTYYTFVEIVNELSTEFGYKPVTPEDLDRLKKLSSREIVKQSEVSLIKIPFLLKRVKEELSKKISFLNPFYGLKSCLLQLQLKGYTLGIVTSNDQENVQEFLFNNDLDNFFEFIYSGTTLFGKHKVINQIIKQYNFSRDEIVYVGDETRDINAAKKSKIKMIAVGWGFNAPEALAKCQPDALINEPHELIEAVEKCNDDFLEILLVD</sequence>
<dbReference type="InterPro" id="IPR041492">
    <property type="entry name" value="HAD_2"/>
</dbReference>
<name>B7KL34_GLOC7</name>
<gene>
    <name evidence="1" type="ordered locus">PCC7424_4032</name>
</gene>
<evidence type="ECO:0000313" key="2">
    <source>
        <dbReference type="Proteomes" id="UP000002384"/>
    </source>
</evidence>
<keyword evidence="2" id="KW-1185">Reference proteome</keyword>
<keyword evidence="1" id="KW-0378">Hydrolase</keyword>
<dbReference type="NCBIfam" id="TIGR01549">
    <property type="entry name" value="HAD-SF-IA-v1"/>
    <property type="match status" value="1"/>
</dbReference>
<dbReference type="SFLD" id="SFLDG01129">
    <property type="entry name" value="C1.5:_HAD__Beta-PGM__Phosphata"/>
    <property type="match status" value="1"/>
</dbReference>
<dbReference type="InterPro" id="IPR006439">
    <property type="entry name" value="HAD-SF_hydro_IA"/>
</dbReference>
<dbReference type="Pfam" id="PF13419">
    <property type="entry name" value="HAD_2"/>
    <property type="match status" value="1"/>
</dbReference>
<proteinExistence type="predicted"/>
<dbReference type="InterPro" id="IPR023214">
    <property type="entry name" value="HAD_sf"/>
</dbReference>
<dbReference type="STRING" id="65393.PCC7424_4032"/>
<evidence type="ECO:0000313" key="1">
    <source>
        <dbReference type="EMBL" id="ACK72406.1"/>
    </source>
</evidence>
<dbReference type="OrthoDB" id="9807630at2"/>
<dbReference type="GO" id="GO:0006281">
    <property type="term" value="P:DNA repair"/>
    <property type="evidence" value="ECO:0007669"/>
    <property type="project" value="TreeGrafter"/>
</dbReference>
<accession>B7KL34</accession>
<dbReference type="InterPro" id="IPR050155">
    <property type="entry name" value="HAD-like_hydrolase_sf"/>
</dbReference>
<dbReference type="GO" id="GO:0008967">
    <property type="term" value="F:phosphoglycolate phosphatase activity"/>
    <property type="evidence" value="ECO:0007669"/>
    <property type="project" value="TreeGrafter"/>
</dbReference>
<dbReference type="eggNOG" id="COG0546">
    <property type="taxonomic scope" value="Bacteria"/>
</dbReference>
<dbReference type="AlphaFoldDB" id="B7KL34"/>
<dbReference type="KEGG" id="cyc:PCC7424_4032"/>
<dbReference type="Gene3D" id="1.10.150.240">
    <property type="entry name" value="Putative phosphatase, domain 2"/>
    <property type="match status" value="1"/>
</dbReference>
<dbReference type="SFLD" id="SFLDS00003">
    <property type="entry name" value="Haloacid_Dehalogenase"/>
    <property type="match status" value="1"/>
</dbReference>
<dbReference type="InterPro" id="IPR036412">
    <property type="entry name" value="HAD-like_sf"/>
</dbReference>